<accession>A0A9E2F1W7</accession>
<sequence>MSNVLRKRTYELFKMDYKDKKTRDKERLELYLRCPYKDCKGTLTRTDIIVKTADVPEQLNLELLDRPPD</sequence>
<protein>
    <submittedName>
        <fullName evidence="1">Uncharacterized protein</fullName>
    </submittedName>
</protein>
<gene>
    <name evidence="1" type="ORF">DDT42_01781</name>
</gene>
<dbReference type="AlphaFoldDB" id="A0A9E2F1W7"/>
<dbReference type="EMBL" id="QLTW01000219">
    <property type="protein sequence ID" value="MBT9145904.1"/>
    <property type="molecule type" value="Genomic_DNA"/>
</dbReference>
<evidence type="ECO:0000313" key="1">
    <source>
        <dbReference type="EMBL" id="MBT9145904.1"/>
    </source>
</evidence>
<name>A0A9E2F1W7_PSYF1</name>
<comment type="caution">
    <text evidence="1">The sequence shown here is derived from an EMBL/GenBank/DDBJ whole genome shotgun (WGS) entry which is preliminary data.</text>
</comment>
<organism evidence="1 2">
    <name type="scientific">Psychracetigena formicireducens</name>
    <dbReference type="NCBI Taxonomy" id="2986056"/>
    <lineage>
        <taxon>Bacteria</taxon>
        <taxon>Bacillati</taxon>
        <taxon>Candidatus Lithacetigenota</taxon>
        <taxon>Candidatus Psychracetigena</taxon>
    </lineage>
</organism>
<dbReference type="Proteomes" id="UP000811545">
    <property type="component" value="Unassembled WGS sequence"/>
</dbReference>
<evidence type="ECO:0000313" key="2">
    <source>
        <dbReference type="Proteomes" id="UP000811545"/>
    </source>
</evidence>
<proteinExistence type="predicted"/>
<reference evidence="1 2" key="1">
    <citation type="journal article" date="2021" name="bioRxiv">
        <title>Unique metabolic strategies in Hadean analogues reveal hints for primordial physiology.</title>
        <authorList>
            <person name="Nobu M.K."/>
            <person name="Nakai R."/>
            <person name="Tamazawa S."/>
            <person name="Mori H."/>
            <person name="Toyoda A."/>
            <person name="Ijiri A."/>
            <person name="Suzuki S."/>
            <person name="Kurokawa K."/>
            <person name="Kamagata Y."/>
            <person name="Tamaki H."/>
        </authorList>
    </citation>
    <scope>NUCLEOTIDE SEQUENCE [LARGE SCALE GENOMIC DNA]</scope>
    <source>
        <strain evidence="1">BS525</strain>
    </source>
</reference>